<dbReference type="STRING" id="913774.A0A0C3D3K3"/>
<feature type="domain" description="C2H2-type" evidence="1">
    <location>
        <begin position="417"/>
        <end position="446"/>
    </location>
</feature>
<dbReference type="Proteomes" id="UP000054321">
    <property type="component" value="Unassembled WGS sequence"/>
</dbReference>
<dbReference type="SMART" id="SM00355">
    <property type="entry name" value="ZnF_C2H2"/>
    <property type="match status" value="3"/>
</dbReference>
<organism evidence="2 3">
    <name type="scientific">Oidiodendron maius (strain Zn)</name>
    <dbReference type="NCBI Taxonomy" id="913774"/>
    <lineage>
        <taxon>Eukaryota</taxon>
        <taxon>Fungi</taxon>
        <taxon>Dikarya</taxon>
        <taxon>Ascomycota</taxon>
        <taxon>Pezizomycotina</taxon>
        <taxon>Leotiomycetes</taxon>
        <taxon>Leotiomycetes incertae sedis</taxon>
        <taxon>Myxotrichaceae</taxon>
        <taxon>Oidiodendron</taxon>
    </lineage>
</organism>
<reference evidence="2 3" key="1">
    <citation type="submission" date="2014-04" db="EMBL/GenBank/DDBJ databases">
        <authorList>
            <consortium name="DOE Joint Genome Institute"/>
            <person name="Kuo A."/>
            <person name="Martino E."/>
            <person name="Perotto S."/>
            <person name="Kohler A."/>
            <person name="Nagy L.G."/>
            <person name="Floudas D."/>
            <person name="Copeland A."/>
            <person name="Barry K.W."/>
            <person name="Cichocki N."/>
            <person name="Veneault-Fourrey C."/>
            <person name="LaButti K."/>
            <person name="Lindquist E.A."/>
            <person name="Lipzen A."/>
            <person name="Lundell T."/>
            <person name="Morin E."/>
            <person name="Murat C."/>
            <person name="Sun H."/>
            <person name="Tunlid A."/>
            <person name="Henrissat B."/>
            <person name="Grigoriev I.V."/>
            <person name="Hibbett D.S."/>
            <person name="Martin F."/>
            <person name="Nordberg H.P."/>
            <person name="Cantor M.N."/>
            <person name="Hua S.X."/>
        </authorList>
    </citation>
    <scope>NUCLEOTIDE SEQUENCE [LARGE SCALE GENOMIC DNA]</scope>
    <source>
        <strain evidence="2 3">Zn</strain>
    </source>
</reference>
<dbReference type="InterPro" id="IPR056024">
    <property type="entry name" value="DUF7605"/>
</dbReference>
<evidence type="ECO:0000313" key="3">
    <source>
        <dbReference type="Proteomes" id="UP000054321"/>
    </source>
</evidence>
<dbReference type="OrthoDB" id="3598281at2759"/>
<dbReference type="InterPro" id="IPR045063">
    <property type="entry name" value="Dynamin_N"/>
</dbReference>
<dbReference type="PANTHER" id="PTHR36681">
    <property type="entry name" value="NUCLEAR GTPASE, GERMINAL CENTER-ASSOCIATED, TANDEM DUPLICATE 3"/>
    <property type="match status" value="1"/>
</dbReference>
<proteinExistence type="predicted"/>
<reference evidence="3" key="2">
    <citation type="submission" date="2015-01" db="EMBL/GenBank/DDBJ databases">
        <title>Evolutionary Origins and Diversification of the Mycorrhizal Mutualists.</title>
        <authorList>
            <consortium name="DOE Joint Genome Institute"/>
            <consortium name="Mycorrhizal Genomics Consortium"/>
            <person name="Kohler A."/>
            <person name="Kuo A."/>
            <person name="Nagy L.G."/>
            <person name="Floudas D."/>
            <person name="Copeland A."/>
            <person name="Barry K.W."/>
            <person name="Cichocki N."/>
            <person name="Veneault-Fourrey C."/>
            <person name="LaButti K."/>
            <person name="Lindquist E.A."/>
            <person name="Lipzen A."/>
            <person name="Lundell T."/>
            <person name="Morin E."/>
            <person name="Murat C."/>
            <person name="Riley R."/>
            <person name="Ohm R."/>
            <person name="Sun H."/>
            <person name="Tunlid A."/>
            <person name="Henrissat B."/>
            <person name="Grigoriev I.V."/>
            <person name="Hibbett D.S."/>
            <person name="Martin F."/>
        </authorList>
    </citation>
    <scope>NUCLEOTIDE SEQUENCE [LARGE SCALE GENOMIC DNA]</scope>
    <source>
        <strain evidence="3">Zn</strain>
    </source>
</reference>
<dbReference type="Pfam" id="PF00350">
    <property type="entry name" value="Dynamin_N"/>
    <property type="match status" value="1"/>
</dbReference>
<sequence length="1347" mass="152706">MALSGDICDRAEACHELFMRCLSISVSSRLDWLENRQGEYNLWDAGLKATHVGRSSLDHRVRDMPELREIICDLLDGLAESLENYLQTAESKSESSSPEAELGSSLEVQDADSIFSDFSSEGSESYSMPSIGESGGPLSESYFNIKTILEQLTRVATAIRRSGAKHRYRKADALLKEQDFEDFKKHLTFVVLMRTVHLNAEKSAAEYSTISQGFGLELLSVVQKRLIHANVVRRNRIILATRSMGPIETQDAEQIQQQGLLEMAKLPLSEVKPAIRIALKPTQTVSDELIAPLQAPSINAPSTIESATEIGSQFNLQAAVSNQKTPSVVTRITRIGATQDYPSCPTPILGGILRCPYCADLLPVEYSSNSSRWRGHVAQDILPYSCIYEGCKTPDIMYLTSDELLNHMHGQHSVIRWVCDYCSSKHYQPYIFESFEQWETHMYKMHRTALLSSQLSSLSEVSQRRMLEVLCCPLCAYTTDISVSNVDHIAEHLHAFALRCLPWATGGIDRDSGKTKLAEGSSSNLITDEDAGDEMPPVERFHQPSFQQGFAEARQIMADVTELLTVSSLRHEPDPTVERLHKEAKVLSRFQCSVIRKIGFVGDSGVGKSSIISSILDVKSLVRTSNSGAACTCIITEYHYNNRDNFVIEIELFSVDEVMEQITQLLQAYRHYHFHGAEMSQDQKKYFEERAKIAQDTFRAMFRGRLDGEQFLIDQPEDSVLVTLRSWTQDIGLSAIDRREVRSTLADCSALLMRFTLDQASSQEPAIWPYVRKIKVFLKVPALSKGLVLVDLPGLRDLNSARQNITERYLLQCDKIFAVCCIGRATTDAGLMNVFELARQAMLSNVAIICTKSDDIRAEEAKNDWKGQRAKDIQHLIDVVTKSQEDFNEVETQLAEYDDDVLSEGGDDPKQVQDLYRRSRKAMKLIADHQYKLKEYLVNTRNTSVRVELHGLYGSRVPDGRLEVFCVSNTDYWEHRDQSKGTASPLLELSGIIELRRHCVSLLEDGQLRIAMKYIRDDIPDILSEIALWVQSGAERVNTERKETVRETLDALEARLRRDLNGNFSQVNSIARSMMEEFHTQLYKRQHIHDWSKGAIEAGLEWSTFHHLTYAAFCRHYGHHATAMVGRLNWNEKAIEGMIRDLTSPWQRLRTTLHNRHRSITRSIEDLMDLAIQYLDTELQDFPDLTAILSQVLTSRQHLLLWDVEEVCKTFEDNLSALRTDALSGIRTSFIGRAMENSYYTCNLESGVGSDGRRKRIINDKLKKESLFEDLMEKFRERFIHLANNLQSSIEAAIETHLDIVQRTLDIIKSENVVSESQQDPDFRGHVGAKIKTAREKIRQIQAAVDT</sequence>
<keyword evidence="3" id="KW-1185">Reference proteome</keyword>
<dbReference type="EMBL" id="KN832884">
    <property type="protein sequence ID" value="KIM96502.1"/>
    <property type="molecule type" value="Genomic_DNA"/>
</dbReference>
<dbReference type="Gene3D" id="3.40.50.300">
    <property type="entry name" value="P-loop containing nucleotide triphosphate hydrolases"/>
    <property type="match status" value="2"/>
</dbReference>
<dbReference type="InterPro" id="IPR027417">
    <property type="entry name" value="P-loop_NTPase"/>
</dbReference>
<accession>A0A0C3D3K3</accession>
<feature type="domain" description="C2H2-type" evidence="1">
    <location>
        <begin position="470"/>
        <end position="492"/>
    </location>
</feature>
<dbReference type="InterPro" id="IPR013087">
    <property type="entry name" value="Znf_C2H2_type"/>
</dbReference>
<gene>
    <name evidence="2" type="ORF">OIDMADRAFT_183260</name>
</gene>
<dbReference type="PANTHER" id="PTHR36681:SF3">
    <property type="entry name" value="NUCLEAR GTPASE, GERMINAL CENTER-ASSOCIATED, TANDEM DUPLICATE 3"/>
    <property type="match status" value="1"/>
</dbReference>
<protein>
    <recommendedName>
        <fullName evidence="1">C2H2-type domain-containing protein</fullName>
    </recommendedName>
</protein>
<evidence type="ECO:0000259" key="1">
    <source>
        <dbReference type="SMART" id="SM00355"/>
    </source>
</evidence>
<feature type="domain" description="C2H2-type" evidence="1">
    <location>
        <begin position="384"/>
        <end position="412"/>
    </location>
</feature>
<dbReference type="HOGENOM" id="CLU_257947_0_0_1"/>
<name>A0A0C3D3K3_OIDMZ</name>
<evidence type="ECO:0000313" key="2">
    <source>
        <dbReference type="EMBL" id="KIM96502.1"/>
    </source>
</evidence>
<dbReference type="InParanoid" id="A0A0C3D3K3"/>
<dbReference type="Pfam" id="PF24564">
    <property type="entry name" value="DUF7605"/>
    <property type="match status" value="1"/>
</dbReference>
<dbReference type="SUPFAM" id="SSF52540">
    <property type="entry name" value="P-loop containing nucleoside triphosphate hydrolases"/>
    <property type="match status" value="1"/>
</dbReference>